<evidence type="ECO:0000259" key="1">
    <source>
        <dbReference type="Pfam" id="PF12867"/>
    </source>
</evidence>
<dbReference type="RefSeq" id="WP_188539772.1">
    <property type="nucleotide sequence ID" value="NZ_BMFT01000001.1"/>
</dbReference>
<evidence type="ECO:0000313" key="2">
    <source>
        <dbReference type="EMBL" id="GGH27059.1"/>
    </source>
</evidence>
<evidence type="ECO:0000313" key="3">
    <source>
        <dbReference type="Proteomes" id="UP000659344"/>
    </source>
</evidence>
<gene>
    <name evidence="2" type="ORF">GCM10008013_28280</name>
</gene>
<dbReference type="EMBL" id="BMFT01000001">
    <property type="protein sequence ID" value="GGH27059.1"/>
    <property type="molecule type" value="Genomic_DNA"/>
</dbReference>
<reference evidence="3" key="1">
    <citation type="journal article" date="2019" name="Int. J. Syst. Evol. Microbiol.">
        <title>The Global Catalogue of Microorganisms (GCM) 10K type strain sequencing project: providing services to taxonomists for standard genome sequencing and annotation.</title>
        <authorList>
            <consortium name="The Broad Institute Genomics Platform"/>
            <consortium name="The Broad Institute Genome Sequencing Center for Infectious Disease"/>
            <person name="Wu L."/>
            <person name="Ma J."/>
        </authorList>
    </citation>
    <scope>NUCLEOTIDE SEQUENCE [LARGE SCALE GENOMIC DNA]</scope>
    <source>
        <strain evidence="3">CGMCC 1.12769</strain>
    </source>
</reference>
<dbReference type="InterPro" id="IPR034660">
    <property type="entry name" value="DinB/YfiT-like"/>
</dbReference>
<dbReference type="GO" id="GO:0016787">
    <property type="term" value="F:hydrolase activity"/>
    <property type="evidence" value="ECO:0007669"/>
    <property type="project" value="UniProtKB-KW"/>
</dbReference>
<dbReference type="SUPFAM" id="SSF109854">
    <property type="entry name" value="DinB/YfiT-like putative metalloenzymes"/>
    <property type="match status" value="1"/>
</dbReference>
<dbReference type="InterPro" id="IPR024775">
    <property type="entry name" value="DinB-like"/>
</dbReference>
<keyword evidence="2" id="KW-0378">Hydrolase</keyword>
<keyword evidence="3" id="KW-1185">Reference proteome</keyword>
<feature type="domain" description="DinB-like" evidence="1">
    <location>
        <begin position="33"/>
        <end position="160"/>
    </location>
</feature>
<dbReference type="Proteomes" id="UP000659344">
    <property type="component" value="Unassembled WGS sequence"/>
</dbReference>
<dbReference type="Gene3D" id="1.20.120.450">
    <property type="entry name" value="dinb family like domain"/>
    <property type="match status" value="1"/>
</dbReference>
<comment type="caution">
    <text evidence="2">The sequence shown here is derived from an EMBL/GenBank/DDBJ whole genome shotgun (WGS) entry which is preliminary data.</text>
</comment>
<protein>
    <submittedName>
        <fullName evidence="2">Metal-dependent hydrolase</fullName>
    </submittedName>
</protein>
<accession>A0ABQ1YI28</accession>
<dbReference type="Pfam" id="PF12867">
    <property type="entry name" value="DinB_2"/>
    <property type="match status" value="1"/>
</dbReference>
<organism evidence="2 3">
    <name type="scientific">Paenibacillus segetis</name>
    <dbReference type="NCBI Taxonomy" id="1325360"/>
    <lineage>
        <taxon>Bacteria</taxon>
        <taxon>Bacillati</taxon>
        <taxon>Bacillota</taxon>
        <taxon>Bacilli</taxon>
        <taxon>Bacillales</taxon>
        <taxon>Paenibacillaceae</taxon>
        <taxon>Paenibacillus</taxon>
    </lineage>
</organism>
<name>A0ABQ1YI28_9BACL</name>
<dbReference type="NCBIfam" id="NF009807">
    <property type="entry name" value="PRK13291.1"/>
    <property type="match status" value="1"/>
</dbReference>
<proteinExistence type="predicted"/>
<sequence>MDPIRFPIGRFEPVNNADTAHFMNQIPGIIITLRYILKDIPTQQLHIPYRPDGWTIQQIVHHLADNDMNAYIRFKRALTEDEPMASSYREDLWAELNDYKDIPIENSLLLLELLHKRLHVLLNGLSPEDFQRKLKTQVLGTITLDIALQRFIWHNKHHISKIETYIISRGRLESTN</sequence>